<dbReference type="Proteomes" id="UP000182743">
    <property type="component" value="Unassembled WGS sequence"/>
</dbReference>
<dbReference type="FunFam" id="1.10.10.10:FF:000056">
    <property type="entry name" value="IclR family transcriptional regulator"/>
    <property type="match status" value="1"/>
</dbReference>
<feature type="domain" description="IclR-ED" evidence="7">
    <location>
        <begin position="67"/>
        <end position="250"/>
    </location>
</feature>
<gene>
    <name evidence="8" type="primary">iclR_1</name>
    <name evidence="8" type="ORF">MOOR_08910</name>
</gene>
<dbReference type="GO" id="GO:0045892">
    <property type="term" value="P:negative regulation of DNA-templated transcription"/>
    <property type="evidence" value="ECO:0007669"/>
    <property type="project" value="TreeGrafter"/>
</dbReference>
<keyword evidence="3" id="KW-0804">Transcription</keyword>
<dbReference type="InterPro" id="IPR029016">
    <property type="entry name" value="GAF-like_dom_sf"/>
</dbReference>
<reference evidence="8 9" key="1">
    <citation type="submission" date="2016-08" db="EMBL/GenBank/DDBJ databases">
        <title>Genome-based comparison of Moorella thermoacetic strains.</title>
        <authorList>
            <person name="Poehlein A."/>
            <person name="Bengelsdorf F.R."/>
            <person name="Esser C."/>
            <person name="Duerre P."/>
            <person name="Daniel R."/>
        </authorList>
    </citation>
    <scope>NUCLEOTIDE SEQUENCE [LARGE SCALE GENOMIC DNA]</scope>
    <source>
        <strain evidence="8 9">DSM 11768</strain>
    </source>
</reference>
<evidence type="ECO:0000313" key="8">
    <source>
        <dbReference type="EMBL" id="OIQ09507.1"/>
    </source>
</evidence>
<keyword evidence="1" id="KW-0805">Transcription regulation</keyword>
<comment type="function">
    <text evidence="4">May be an activator protein for the gylABX operon.</text>
</comment>
<dbReference type="InterPro" id="IPR036388">
    <property type="entry name" value="WH-like_DNA-bd_sf"/>
</dbReference>
<accession>A0A1J5NUN4</accession>
<feature type="domain" description="HTH iclR-type" evidence="6">
    <location>
        <begin position="4"/>
        <end position="66"/>
    </location>
</feature>
<proteinExistence type="predicted"/>
<dbReference type="InterPro" id="IPR050707">
    <property type="entry name" value="HTH_MetabolicPath_Reg"/>
</dbReference>
<dbReference type="RefSeq" id="WP_071520597.1">
    <property type="nucleotide sequence ID" value="NZ_CP136416.1"/>
</dbReference>
<evidence type="ECO:0000259" key="7">
    <source>
        <dbReference type="PROSITE" id="PS51078"/>
    </source>
</evidence>
<name>A0A1J5NUN4_NEOTH</name>
<protein>
    <recommendedName>
        <fullName evidence="5">Glycerol operon regulatory protein</fullName>
    </recommendedName>
</protein>
<dbReference type="GO" id="GO:0003677">
    <property type="term" value="F:DNA binding"/>
    <property type="evidence" value="ECO:0007669"/>
    <property type="project" value="UniProtKB-KW"/>
</dbReference>
<dbReference type="Pfam" id="PF09339">
    <property type="entry name" value="HTH_IclR"/>
    <property type="match status" value="1"/>
</dbReference>
<dbReference type="PROSITE" id="PS51077">
    <property type="entry name" value="HTH_ICLR"/>
    <property type="match status" value="1"/>
</dbReference>
<organism evidence="8 9">
    <name type="scientific">Neomoorella thermoacetica</name>
    <name type="common">Clostridium thermoaceticum</name>
    <dbReference type="NCBI Taxonomy" id="1525"/>
    <lineage>
        <taxon>Bacteria</taxon>
        <taxon>Bacillati</taxon>
        <taxon>Bacillota</taxon>
        <taxon>Clostridia</taxon>
        <taxon>Neomoorellales</taxon>
        <taxon>Neomoorellaceae</taxon>
        <taxon>Neomoorella</taxon>
    </lineage>
</organism>
<dbReference type="PANTHER" id="PTHR30136:SF24">
    <property type="entry name" value="HTH-TYPE TRANSCRIPTIONAL REPRESSOR ALLR"/>
    <property type="match status" value="1"/>
</dbReference>
<sequence>MEPVQSVERALSILEAFSHETPELGLVEIGKKVGLSKGTTYRLVHTLQSRGFIVQDPITGKYRLGPKAFEVGSVALSQMELRRIARPFLEELRNITGETVHLVIQDKGEVLYLDKIDSPRAIRIRSFIGQRLPMHSTGVGKALLAELPESEVMYICKMKGMPRQTPKTITIPEQLYRDLALTRARGYALDDEENEEGLRCIAVPIRDYTGKAIASISISGPITRIKDDLIPELARLVKETADKISYQMGYRK</sequence>
<evidence type="ECO:0000256" key="2">
    <source>
        <dbReference type="ARBA" id="ARBA00023125"/>
    </source>
</evidence>
<dbReference type="SUPFAM" id="SSF46785">
    <property type="entry name" value="Winged helix' DNA-binding domain"/>
    <property type="match status" value="1"/>
</dbReference>
<dbReference type="InterPro" id="IPR005471">
    <property type="entry name" value="Tscrpt_reg_IclR_N"/>
</dbReference>
<dbReference type="Gene3D" id="3.30.450.40">
    <property type="match status" value="1"/>
</dbReference>
<dbReference type="GO" id="GO:0003700">
    <property type="term" value="F:DNA-binding transcription factor activity"/>
    <property type="evidence" value="ECO:0007669"/>
    <property type="project" value="TreeGrafter"/>
</dbReference>
<dbReference type="PROSITE" id="PS51078">
    <property type="entry name" value="ICLR_ED"/>
    <property type="match status" value="1"/>
</dbReference>
<evidence type="ECO:0000256" key="5">
    <source>
        <dbReference type="ARBA" id="ARBA00070406"/>
    </source>
</evidence>
<dbReference type="InterPro" id="IPR014757">
    <property type="entry name" value="Tscrpt_reg_IclR_C"/>
</dbReference>
<dbReference type="Gene3D" id="1.10.10.10">
    <property type="entry name" value="Winged helix-like DNA-binding domain superfamily/Winged helix DNA-binding domain"/>
    <property type="match status" value="1"/>
</dbReference>
<dbReference type="PANTHER" id="PTHR30136">
    <property type="entry name" value="HELIX-TURN-HELIX TRANSCRIPTIONAL REGULATOR, ICLR FAMILY"/>
    <property type="match status" value="1"/>
</dbReference>
<keyword evidence="2" id="KW-0238">DNA-binding</keyword>
<evidence type="ECO:0000259" key="6">
    <source>
        <dbReference type="PROSITE" id="PS51077"/>
    </source>
</evidence>
<dbReference type="SUPFAM" id="SSF55781">
    <property type="entry name" value="GAF domain-like"/>
    <property type="match status" value="1"/>
</dbReference>
<evidence type="ECO:0000256" key="1">
    <source>
        <dbReference type="ARBA" id="ARBA00023015"/>
    </source>
</evidence>
<dbReference type="AlphaFoldDB" id="A0A1J5NUN4"/>
<dbReference type="Pfam" id="PF01614">
    <property type="entry name" value="IclR_C"/>
    <property type="match status" value="1"/>
</dbReference>
<evidence type="ECO:0000256" key="3">
    <source>
        <dbReference type="ARBA" id="ARBA00023163"/>
    </source>
</evidence>
<evidence type="ECO:0000313" key="9">
    <source>
        <dbReference type="Proteomes" id="UP000182743"/>
    </source>
</evidence>
<dbReference type="EMBL" id="MIHH01000003">
    <property type="protein sequence ID" value="OIQ09507.1"/>
    <property type="molecule type" value="Genomic_DNA"/>
</dbReference>
<evidence type="ECO:0000256" key="4">
    <source>
        <dbReference type="ARBA" id="ARBA00058938"/>
    </source>
</evidence>
<dbReference type="SMART" id="SM00346">
    <property type="entry name" value="HTH_ICLR"/>
    <property type="match status" value="1"/>
</dbReference>
<dbReference type="InterPro" id="IPR036390">
    <property type="entry name" value="WH_DNA-bd_sf"/>
</dbReference>
<comment type="caution">
    <text evidence="8">The sequence shown here is derived from an EMBL/GenBank/DDBJ whole genome shotgun (WGS) entry which is preliminary data.</text>
</comment>